<dbReference type="GeneID" id="20200026"/>
<evidence type="ECO:0000256" key="2">
    <source>
        <dbReference type="ARBA" id="ARBA00022692"/>
    </source>
</evidence>
<evidence type="ECO:0000256" key="1">
    <source>
        <dbReference type="ARBA" id="ARBA00004370"/>
    </source>
</evidence>
<dbReference type="PROSITE" id="PS50262">
    <property type="entry name" value="G_PROTEIN_RECEP_F1_2"/>
    <property type="match status" value="1"/>
</dbReference>
<organism evidence="7 8">
    <name type="scientific">Helobdella robusta</name>
    <name type="common">Californian leech</name>
    <dbReference type="NCBI Taxonomy" id="6412"/>
    <lineage>
        <taxon>Eukaryota</taxon>
        <taxon>Metazoa</taxon>
        <taxon>Spiralia</taxon>
        <taxon>Lophotrochozoa</taxon>
        <taxon>Annelida</taxon>
        <taxon>Clitellata</taxon>
        <taxon>Hirudinea</taxon>
        <taxon>Rhynchobdellida</taxon>
        <taxon>Glossiphoniidae</taxon>
        <taxon>Helobdella</taxon>
    </lineage>
</organism>
<evidence type="ECO:0000313" key="8">
    <source>
        <dbReference type="Proteomes" id="UP000015101"/>
    </source>
</evidence>
<dbReference type="CTD" id="20200026"/>
<keyword evidence="2" id="KW-0812">Transmembrane</keyword>
<reference evidence="8" key="1">
    <citation type="submission" date="2012-12" db="EMBL/GenBank/DDBJ databases">
        <authorList>
            <person name="Hellsten U."/>
            <person name="Grimwood J."/>
            <person name="Chapman J.A."/>
            <person name="Shapiro H."/>
            <person name="Aerts A."/>
            <person name="Otillar R.P."/>
            <person name="Terry A.Y."/>
            <person name="Boore J.L."/>
            <person name="Simakov O."/>
            <person name="Marletaz F."/>
            <person name="Cho S.-J."/>
            <person name="Edsinger-Gonzales E."/>
            <person name="Havlak P."/>
            <person name="Kuo D.-H."/>
            <person name="Larsson T."/>
            <person name="Lv J."/>
            <person name="Arendt D."/>
            <person name="Savage R."/>
            <person name="Osoegawa K."/>
            <person name="de Jong P."/>
            <person name="Lindberg D.R."/>
            <person name="Seaver E.C."/>
            <person name="Weisblat D.A."/>
            <person name="Putnam N.H."/>
            <person name="Grigoriev I.V."/>
            <person name="Rokhsar D.S."/>
        </authorList>
    </citation>
    <scope>NUCLEOTIDE SEQUENCE</scope>
</reference>
<dbReference type="AlphaFoldDB" id="T1ETX6"/>
<reference evidence="7" key="3">
    <citation type="submission" date="2015-06" db="UniProtKB">
        <authorList>
            <consortium name="EnsemblMetazoa"/>
        </authorList>
    </citation>
    <scope>IDENTIFICATION</scope>
</reference>
<dbReference type="InterPro" id="IPR019427">
    <property type="entry name" value="7TM_GPCR_serpentine_rcpt_Srw"/>
</dbReference>
<dbReference type="SUPFAM" id="SSF81321">
    <property type="entry name" value="Family A G protein-coupled receptor-like"/>
    <property type="match status" value="1"/>
</dbReference>
<dbReference type="EMBL" id="AMQM01001374">
    <property type="status" value="NOT_ANNOTATED_CDS"/>
    <property type="molecule type" value="Genomic_DNA"/>
</dbReference>
<dbReference type="InterPro" id="IPR017452">
    <property type="entry name" value="GPCR_Rhodpsn_7TM"/>
</dbReference>
<dbReference type="OrthoDB" id="5962323at2759"/>
<comment type="subcellular location">
    <subcellularLocation>
        <location evidence="1">Membrane</location>
    </subcellularLocation>
</comment>
<evidence type="ECO:0000259" key="5">
    <source>
        <dbReference type="PROSITE" id="PS50262"/>
    </source>
</evidence>
<dbReference type="EMBL" id="KB097495">
    <property type="protein sequence ID" value="ESN96288.1"/>
    <property type="molecule type" value="Genomic_DNA"/>
</dbReference>
<dbReference type="KEGG" id="hro:HELRODRAFT_163337"/>
<evidence type="ECO:0000313" key="7">
    <source>
        <dbReference type="EnsemblMetazoa" id="HelroP163337"/>
    </source>
</evidence>
<dbReference type="PANTHER" id="PTHR47023:SF1">
    <property type="entry name" value="SEX PEPTIDE RECEPTOR"/>
    <property type="match status" value="1"/>
</dbReference>
<keyword evidence="3" id="KW-1133">Transmembrane helix</keyword>
<reference evidence="6 8" key="2">
    <citation type="journal article" date="2013" name="Nature">
        <title>Insights into bilaterian evolution from three spiralian genomes.</title>
        <authorList>
            <person name="Simakov O."/>
            <person name="Marletaz F."/>
            <person name="Cho S.J."/>
            <person name="Edsinger-Gonzales E."/>
            <person name="Havlak P."/>
            <person name="Hellsten U."/>
            <person name="Kuo D.H."/>
            <person name="Larsson T."/>
            <person name="Lv J."/>
            <person name="Arendt D."/>
            <person name="Savage R."/>
            <person name="Osoegawa K."/>
            <person name="de Jong P."/>
            <person name="Grimwood J."/>
            <person name="Chapman J.A."/>
            <person name="Shapiro H."/>
            <person name="Aerts A."/>
            <person name="Otillar R.P."/>
            <person name="Terry A.Y."/>
            <person name="Boore J.L."/>
            <person name="Grigoriev I.V."/>
            <person name="Lindberg D.R."/>
            <person name="Seaver E.C."/>
            <person name="Weisblat D.A."/>
            <person name="Putnam N.H."/>
            <person name="Rokhsar D.S."/>
        </authorList>
    </citation>
    <scope>NUCLEOTIDE SEQUENCE</scope>
</reference>
<feature type="domain" description="G-protein coupled receptors family 1 profile" evidence="5">
    <location>
        <begin position="1"/>
        <end position="85"/>
    </location>
</feature>
<dbReference type="EnsemblMetazoa" id="HelroT163337">
    <property type="protein sequence ID" value="HelroP163337"/>
    <property type="gene ID" value="HelroG163337"/>
</dbReference>
<dbReference type="InParanoid" id="T1ETX6"/>
<evidence type="ECO:0000256" key="4">
    <source>
        <dbReference type="ARBA" id="ARBA00023136"/>
    </source>
</evidence>
<dbReference type="Proteomes" id="UP000015101">
    <property type="component" value="Unassembled WGS sequence"/>
</dbReference>
<dbReference type="InterPro" id="IPR053071">
    <property type="entry name" value="GPCR1-related_rcpt"/>
</dbReference>
<gene>
    <name evidence="7" type="primary">20200026</name>
    <name evidence="6" type="ORF">HELRODRAFT_163337</name>
</gene>
<proteinExistence type="predicted"/>
<dbReference type="GO" id="GO:0008528">
    <property type="term" value="F:G protein-coupled peptide receptor activity"/>
    <property type="evidence" value="ECO:0000318"/>
    <property type="project" value="GO_Central"/>
</dbReference>
<evidence type="ECO:0000256" key="3">
    <source>
        <dbReference type="ARBA" id="ARBA00022989"/>
    </source>
</evidence>
<name>T1ETX6_HELRO</name>
<keyword evidence="8" id="KW-1185">Reference proteome</keyword>
<dbReference type="GO" id="GO:0005886">
    <property type="term" value="C:plasma membrane"/>
    <property type="evidence" value="ECO:0000318"/>
    <property type="project" value="GO_Central"/>
</dbReference>
<protein>
    <recommendedName>
        <fullName evidence="5">G-protein coupled receptors family 1 profile domain-containing protein</fullName>
    </recommendedName>
</protein>
<keyword evidence="4" id="KW-0472">Membrane</keyword>
<dbReference type="Gene3D" id="1.20.1070.10">
    <property type="entry name" value="Rhodopsin 7-helix transmembrane proteins"/>
    <property type="match status" value="1"/>
</dbReference>
<dbReference type="GO" id="GO:0007186">
    <property type="term" value="P:G protein-coupled receptor signaling pathway"/>
    <property type="evidence" value="ECO:0000318"/>
    <property type="project" value="GO_Central"/>
</dbReference>
<dbReference type="PANTHER" id="PTHR47023">
    <property type="entry name" value="SEX PEPTIDE RECEPTOR"/>
    <property type="match status" value="1"/>
</dbReference>
<dbReference type="Pfam" id="PF10324">
    <property type="entry name" value="7TM_GPCR_Srw"/>
    <property type="match status" value="1"/>
</dbReference>
<sequence>MISPTNVLLVAIACSDMLTGSTPVPFYLHFYATNLHKDWLPYNWCATYQYLTEYLPTIFHTSTIWLTVALAAQRYIYVCHPVRAKLVCTIKNFANKCTIMRTYLSLSGVCIFANFCLNLVHCSWSDGEQILEECLNKHGSSIAHCTAEQHLYLSGPYLLFINYLATLIH</sequence>
<accession>T1ETX6</accession>
<dbReference type="RefSeq" id="XP_009025480.1">
    <property type="nucleotide sequence ID" value="XM_009027232.1"/>
</dbReference>
<dbReference type="HOGENOM" id="CLU_1580242_0_0_1"/>
<evidence type="ECO:0000313" key="6">
    <source>
        <dbReference type="EMBL" id="ESN96288.1"/>
    </source>
</evidence>